<name>A0A2D0IT56_XENBU</name>
<feature type="domain" description="Toxin co-regulated pilus biosynthesis protein Q C-terminal" evidence="2">
    <location>
        <begin position="216"/>
        <end position="301"/>
    </location>
</feature>
<keyword evidence="1" id="KW-0732">Signal</keyword>
<dbReference type="EMBL" id="NIBS01000021">
    <property type="protein sequence ID" value="PHM25039.1"/>
    <property type="molecule type" value="Genomic_DNA"/>
</dbReference>
<dbReference type="OrthoDB" id="8527469at2"/>
<feature type="signal peptide" evidence="1">
    <location>
        <begin position="1"/>
        <end position="20"/>
    </location>
</feature>
<dbReference type="Proteomes" id="UP000225833">
    <property type="component" value="Unassembled WGS sequence"/>
</dbReference>
<evidence type="ECO:0000259" key="2">
    <source>
        <dbReference type="Pfam" id="PF10671"/>
    </source>
</evidence>
<protein>
    <submittedName>
        <fullName evidence="3">Putative secretion system protein PilL</fullName>
    </submittedName>
</protein>
<dbReference type="AlphaFoldDB" id="A0A2D0IT56"/>
<dbReference type="RefSeq" id="WP_099136867.1">
    <property type="nucleotide sequence ID" value="NZ_NIBS01000021.1"/>
</dbReference>
<evidence type="ECO:0000313" key="4">
    <source>
        <dbReference type="Proteomes" id="UP000225833"/>
    </source>
</evidence>
<dbReference type="PROSITE" id="PS51257">
    <property type="entry name" value="PROKAR_LIPOPROTEIN"/>
    <property type="match status" value="1"/>
</dbReference>
<proteinExistence type="predicted"/>
<evidence type="ECO:0000313" key="3">
    <source>
        <dbReference type="EMBL" id="PHM25039.1"/>
    </source>
</evidence>
<accession>A0A2D0IT56</accession>
<comment type="caution">
    <text evidence="3">The sequence shown here is derived from an EMBL/GenBank/DDBJ whole genome shotgun (WGS) entry which is preliminary data.</text>
</comment>
<dbReference type="Pfam" id="PF10671">
    <property type="entry name" value="TcpQ"/>
    <property type="match status" value="1"/>
</dbReference>
<organism evidence="3 4">
    <name type="scientific">Xenorhabdus budapestensis</name>
    <dbReference type="NCBI Taxonomy" id="290110"/>
    <lineage>
        <taxon>Bacteria</taxon>
        <taxon>Pseudomonadati</taxon>
        <taxon>Pseudomonadota</taxon>
        <taxon>Gammaproteobacteria</taxon>
        <taxon>Enterobacterales</taxon>
        <taxon>Morganellaceae</taxon>
        <taxon>Xenorhabdus</taxon>
    </lineage>
</organism>
<feature type="chain" id="PRO_5013243111" evidence="1">
    <location>
        <begin position="21"/>
        <end position="303"/>
    </location>
</feature>
<dbReference type="InterPro" id="IPR018927">
    <property type="entry name" value="Pilus_synth_Q_C"/>
</dbReference>
<gene>
    <name evidence="3" type="ORF">Xbud_03112</name>
</gene>
<evidence type="ECO:0000256" key="1">
    <source>
        <dbReference type="SAM" id="SignalP"/>
    </source>
</evidence>
<reference evidence="3 4" key="1">
    <citation type="journal article" date="2017" name="Nat. Microbiol.">
        <title>Natural product diversity associated with the nematode symbionts Photorhabdus and Xenorhabdus.</title>
        <authorList>
            <person name="Tobias N.J."/>
            <person name="Wolff H."/>
            <person name="Djahanschiri B."/>
            <person name="Grundmann F."/>
            <person name="Kronenwerth M."/>
            <person name="Shi Y.M."/>
            <person name="Simonyi S."/>
            <person name="Grun P."/>
            <person name="Shapiro-Ilan D."/>
            <person name="Pidot S.J."/>
            <person name="Stinear T.P."/>
            <person name="Ebersberger I."/>
            <person name="Bode H.B."/>
        </authorList>
    </citation>
    <scope>NUCLEOTIDE SEQUENCE [LARGE SCALE GENOMIC DNA]</scope>
    <source>
        <strain evidence="3 4">DSM 16342</strain>
    </source>
</reference>
<sequence length="303" mass="33472">MRTKKIILVGLITNALSACSSPPKLSEPRGDWVSFEPVVSQIPSRQIHQSSAVDIVPQPVPATILTTRQGNYSKTSFVTIDGKHVPLYTAVRKIVPASWGVKLSPDVSQKFRGNVSWIGNDQWPHVLRKMLTRYGLVADISETKKAVVVKYGTQTAAPVTTATGKLLSDKPVIPATTGKEGKTRLPPITPAVTQSTKQLTPEIPKPIIKSAPEIKVWKIDKGTSLKKGFESWVSKEKCPTGKGKWNVRWDTDTDYAIDYPLLFSSASFEDATSQLFNLYRKAQAPLYVSGYRHQCLIVISDRK</sequence>